<proteinExistence type="predicted"/>
<dbReference type="Proteomes" id="UP000323506">
    <property type="component" value="Chromosome A06"/>
</dbReference>
<sequence length="42" mass="4782">MKSQVSERRGTRGGVACVEKWHWSRAWWPRGGQMFGGNMLGC</sequence>
<evidence type="ECO:0000313" key="1">
    <source>
        <dbReference type="EMBL" id="TYH14557.1"/>
    </source>
</evidence>
<protein>
    <submittedName>
        <fullName evidence="1">Uncharacterized protein</fullName>
    </submittedName>
</protein>
<keyword evidence="2" id="KW-1185">Reference proteome</keyword>
<dbReference type="EMBL" id="CM017693">
    <property type="protein sequence ID" value="TYH14557.1"/>
    <property type="molecule type" value="Genomic_DNA"/>
</dbReference>
<evidence type="ECO:0000313" key="2">
    <source>
        <dbReference type="Proteomes" id="UP000323506"/>
    </source>
</evidence>
<name>A0A5D2G8P6_GOSDA</name>
<organism evidence="1 2">
    <name type="scientific">Gossypium darwinii</name>
    <name type="common">Darwin's cotton</name>
    <name type="synonym">Gossypium barbadense var. darwinii</name>
    <dbReference type="NCBI Taxonomy" id="34276"/>
    <lineage>
        <taxon>Eukaryota</taxon>
        <taxon>Viridiplantae</taxon>
        <taxon>Streptophyta</taxon>
        <taxon>Embryophyta</taxon>
        <taxon>Tracheophyta</taxon>
        <taxon>Spermatophyta</taxon>
        <taxon>Magnoliopsida</taxon>
        <taxon>eudicotyledons</taxon>
        <taxon>Gunneridae</taxon>
        <taxon>Pentapetalae</taxon>
        <taxon>rosids</taxon>
        <taxon>malvids</taxon>
        <taxon>Malvales</taxon>
        <taxon>Malvaceae</taxon>
        <taxon>Malvoideae</taxon>
        <taxon>Gossypium</taxon>
    </lineage>
</organism>
<gene>
    <name evidence="1" type="ORF">ES288_A06G229800v1</name>
</gene>
<accession>A0A5D2G8P6</accession>
<reference evidence="1 2" key="1">
    <citation type="submission" date="2019-06" db="EMBL/GenBank/DDBJ databases">
        <title>WGS assembly of Gossypium darwinii.</title>
        <authorList>
            <person name="Chen Z.J."/>
            <person name="Sreedasyam A."/>
            <person name="Ando A."/>
            <person name="Song Q."/>
            <person name="De L."/>
            <person name="Hulse-Kemp A."/>
            <person name="Ding M."/>
            <person name="Ye W."/>
            <person name="Kirkbride R."/>
            <person name="Jenkins J."/>
            <person name="Plott C."/>
            <person name="Lovell J."/>
            <person name="Lin Y.-M."/>
            <person name="Vaughn R."/>
            <person name="Liu B."/>
            <person name="Li W."/>
            <person name="Simpson S."/>
            <person name="Scheffler B."/>
            <person name="Saski C."/>
            <person name="Grover C."/>
            <person name="Hu G."/>
            <person name="Conover J."/>
            <person name="Carlson J."/>
            <person name="Shu S."/>
            <person name="Boston L."/>
            <person name="Williams M."/>
            <person name="Peterson D."/>
            <person name="Mcgee K."/>
            <person name="Jones D."/>
            <person name="Wendel J."/>
            <person name="Stelly D."/>
            <person name="Grimwood J."/>
            <person name="Schmutz J."/>
        </authorList>
    </citation>
    <scope>NUCLEOTIDE SEQUENCE [LARGE SCALE GENOMIC DNA]</scope>
    <source>
        <strain evidence="1">1808015.09</strain>
    </source>
</reference>
<dbReference type="AlphaFoldDB" id="A0A5D2G8P6"/>